<comment type="caution">
    <text evidence="2">The sequence shown here is derived from an EMBL/GenBank/DDBJ whole genome shotgun (WGS) entry which is preliminary data.</text>
</comment>
<evidence type="ECO:0000313" key="3">
    <source>
        <dbReference type="Proteomes" id="UP001500305"/>
    </source>
</evidence>
<organism evidence="2 3">
    <name type="scientific">Kitasatospora cystarginea</name>
    <dbReference type="NCBI Taxonomy" id="58350"/>
    <lineage>
        <taxon>Bacteria</taxon>
        <taxon>Bacillati</taxon>
        <taxon>Actinomycetota</taxon>
        <taxon>Actinomycetes</taxon>
        <taxon>Kitasatosporales</taxon>
        <taxon>Streptomycetaceae</taxon>
        <taxon>Kitasatospora</taxon>
    </lineage>
</organism>
<evidence type="ECO:0000313" key="2">
    <source>
        <dbReference type="EMBL" id="GAA2271976.1"/>
    </source>
</evidence>
<feature type="region of interest" description="Disordered" evidence="1">
    <location>
        <begin position="38"/>
        <end position="73"/>
    </location>
</feature>
<reference evidence="2 3" key="1">
    <citation type="journal article" date="2019" name="Int. J. Syst. Evol. Microbiol.">
        <title>The Global Catalogue of Microorganisms (GCM) 10K type strain sequencing project: providing services to taxonomists for standard genome sequencing and annotation.</title>
        <authorList>
            <consortium name="The Broad Institute Genomics Platform"/>
            <consortium name="The Broad Institute Genome Sequencing Center for Infectious Disease"/>
            <person name="Wu L."/>
            <person name="Ma J."/>
        </authorList>
    </citation>
    <scope>NUCLEOTIDE SEQUENCE [LARGE SCALE GENOMIC DNA]</scope>
    <source>
        <strain evidence="2 3">JCM 7356</strain>
    </source>
</reference>
<evidence type="ECO:0000256" key="1">
    <source>
        <dbReference type="SAM" id="MobiDB-lite"/>
    </source>
</evidence>
<keyword evidence="3" id="KW-1185">Reference proteome</keyword>
<dbReference type="Proteomes" id="UP001500305">
    <property type="component" value="Unassembled WGS sequence"/>
</dbReference>
<gene>
    <name evidence="2" type="ORF">GCM10010430_67350</name>
</gene>
<name>A0ABN3EV70_9ACTN</name>
<protein>
    <submittedName>
        <fullName evidence="2">Uncharacterized protein</fullName>
    </submittedName>
</protein>
<accession>A0ABN3EV70</accession>
<sequence length="90" mass="9483">MPNSRAHLGSRARRISRIAAVTFAAAAVIGPIAISPAARAARRDRARHGRAAARADLADGDQSGPRLHLHRSLGPLPRGVQVISAIPQRT</sequence>
<proteinExistence type="predicted"/>
<dbReference type="EMBL" id="BAAATR010000044">
    <property type="protein sequence ID" value="GAA2271976.1"/>
    <property type="molecule type" value="Genomic_DNA"/>
</dbReference>
<feature type="compositionally biased region" description="Basic residues" evidence="1">
    <location>
        <begin position="40"/>
        <end position="51"/>
    </location>
</feature>